<dbReference type="GeneID" id="19206945"/>
<evidence type="ECO:0000313" key="4">
    <source>
        <dbReference type="Proteomes" id="UP000053558"/>
    </source>
</evidence>
<accession>A0A5M3MHY9</accession>
<dbReference type="OMA" id="CANTHSS"/>
<feature type="chain" id="PRO_5024311390" description="HAT C-terminal dimerisation domain-containing protein" evidence="1">
    <location>
        <begin position="26"/>
        <end position="61"/>
    </location>
</feature>
<proteinExistence type="predicted"/>
<dbReference type="RefSeq" id="XP_007771092.1">
    <property type="nucleotide sequence ID" value="XM_007772902.1"/>
</dbReference>
<comment type="caution">
    <text evidence="3">The sequence shown here is derived from an EMBL/GenBank/DDBJ whole genome shotgun (WGS) entry which is preliminary data.</text>
</comment>
<keyword evidence="4" id="KW-1185">Reference proteome</keyword>
<protein>
    <recommendedName>
        <fullName evidence="2">HAT C-terminal dimerisation domain-containing protein</fullName>
    </recommendedName>
</protein>
<feature type="non-terminal residue" evidence="3">
    <location>
        <position position="61"/>
    </location>
</feature>
<dbReference type="Pfam" id="PF05699">
    <property type="entry name" value="Dimer_Tnp_hAT"/>
    <property type="match status" value="1"/>
</dbReference>
<dbReference type="Proteomes" id="UP000053558">
    <property type="component" value="Unassembled WGS sequence"/>
</dbReference>
<reference evidence="4" key="1">
    <citation type="journal article" date="2012" name="Science">
        <title>The Paleozoic origin of enzymatic lignin decomposition reconstructed from 31 fungal genomes.</title>
        <authorList>
            <person name="Floudas D."/>
            <person name="Binder M."/>
            <person name="Riley R."/>
            <person name="Barry K."/>
            <person name="Blanchette R.A."/>
            <person name="Henrissat B."/>
            <person name="Martinez A.T."/>
            <person name="Otillar R."/>
            <person name="Spatafora J.W."/>
            <person name="Yadav J.S."/>
            <person name="Aerts A."/>
            <person name="Benoit I."/>
            <person name="Boyd A."/>
            <person name="Carlson A."/>
            <person name="Copeland A."/>
            <person name="Coutinho P.M."/>
            <person name="de Vries R.P."/>
            <person name="Ferreira P."/>
            <person name="Findley K."/>
            <person name="Foster B."/>
            <person name="Gaskell J."/>
            <person name="Glotzer D."/>
            <person name="Gorecki P."/>
            <person name="Heitman J."/>
            <person name="Hesse C."/>
            <person name="Hori C."/>
            <person name="Igarashi K."/>
            <person name="Jurgens J.A."/>
            <person name="Kallen N."/>
            <person name="Kersten P."/>
            <person name="Kohler A."/>
            <person name="Kuees U."/>
            <person name="Kumar T.K.A."/>
            <person name="Kuo A."/>
            <person name="LaButti K."/>
            <person name="Larrondo L.F."/>
            <person name="Lindquist E."/>
            <person name="Ling A."/>
            <person name="Lombard V."/>
            <person name="Lucas S."/>
            <person name="Lundell T."/>
            <person name="Martin R."/>
            <person name="McLaughlin D.J."/>
            <person name="Morgenstern I."/>
            <person name="Morin E."/>
            <person name="Murat C."/>
            <person name="Nagy L.G."/>
            <person name="Nolan M."/>
            <person name="Ohm R.A."/>
            <person name="Patyshakuliyeva A."/>
            <person name="Rokas A."/>
            <person name="Ruiz-Duenas F.J."/>
            <person name="Sabat G."/>
            <person name="Salamov A."/>
            <person name="Samejima M."/>
            <person name="Schmutz J."/>
            <person name="Slot J.C."/>
            <person name="St John F."/>
            <person name="Stenlid J."/>
            <person name="Sun H."/>
            <person name="Sun S."/>
            <person name="Syed K."/>
            <person name="Tsang A."/>
            <person name="Wiebenga A."/>
            <person name="Young D."/>
            <person name="Pisabarro A."/>
            <person name="Eastwood D.C."/>
            <person name="Martin F."/>
            <person name="Cullen D."/>
            <person name="Grigoriev I.V."/>
            <person name="Hibbett D.S."/>
        </authorList>
    </citation>
    <scope>NUCLEOTIDE SEQUENCE [LARGE SCALE GENOMIC DNA]</scope>
    <source>
        <strain evidence="4">RWD-64-598 SS2</strain>
    </source>
</reference>
<dbReference type="SUPFAM" id="SSF53098">
    <property type="entry name" value="Ribonuclease H-like"/>
    <property type="match status" value="1"/>
</dbReference>
<dbReference type="InterPro" id="IPR012337">
    <property type="entry name" value="RNaseH-like_sf"/>
</dbReference>
<sequence>HNSDFPVIALMACDFLALIPATSVSVECLFSGSRHVCCNSRSSLKASTITKVMCTKKWLED</sequence>
<gene>
    <name evidence="3" type="ORF">CONPUDRAFT_43583</name>
</gene>
<dbReference type="AlphaFoldDB" id="A0A5M3MHY9"/>
<feature type="domain" description="HAT C-terminal dimerisation" evidence="2">
    <location>
        <begin position="1"/>
        <end position="59"/>
    </location>
</feature>
<feature type="signal peptide" evidence="1">
    <location>
        <begin position="1"/>
        <end position="25"/>
    </location>
</feature>
<keyword evidence="1" id="KW-0732">Signal</keyword>
<evidence type="ECO:0000256" key="1">
    <source>
        <dbReference type="SAM" id="SignalP"/>
    </source>
</evidence>
<feature type="non-terminal residue" evidence="3">
    <location>
        <position position="1"/>
    </location>
</feature>
<name>A0A5M3MHY9_CONPW</name>
<dbReference type="KEGG" id="cput:CONPUDRAFT_43583"/>
<dbReference type="OrthoDB" id="3264316at2759"/>
<organism evidence="3 4">
    <name type="scientific">Coniophora puteana (strain RWD-64-598)</name>
    <name type="common">Brown rot fungus</name>
    <dbReference type="NCBI Taxonomy" id="741705"/>
    <lineage>
        <taxon>Eukaryota</taxon>
        <taxon>Fungi</taxon>
        <taxon>Dikarya</taxon>
        <taxon>Basidiomycota</taxon>
        <taxon>Agaricomycotina</taxon>
        <taxon>Agaricomycetes</taxon>
        <taxon>Agaricomycetidae</taxon>
        <taxon>Boletales</taxon>
        <taxon>Coniophorineae</taxon>
        <taxon>Coniophoraceae</taxon>
        <taxon>Coniophora</taxon>
    </lineage>
</organism>
<dbReference type="EMBL" id="JH711582">
    <property type="protein sequence ID" value="EIW78404.1"/>
    <property type="molecule type" value="Genomic_DNA"/>
</dbReference>
<evidence type="ECO:0000259" key="2">
    <source>
        <dbReference type="Pfam" id="PF05699"/>
    </source>
</evidence>
<evidence type="ECO:0000313" key="3">
    <source>
        <dbReference type="EMBL" id="EIW78404.1"/>
    </source>
</evidence>
<dbReference type="InterPro" id="IPR008906">
    <property type="entry name" value="HATC_C_dom"/>
</dbReference>
<dbReference type="GO" id="GO:0046983">
    <property type="term" value="F:protein dimerization activity"/>
    <property type="evidence" value="ECO:0007669"/>
    <property type="project" value="InterPro"/>
</dbReference>